<evidence type="ECO:0000313" key="3">
    <source>
        <dbReference type="Proteomes" id="UP000802392"/>
    </source>
</evidence>
<evidence type="ECO:0000256" key="1">
    <source>
        <dbReference type="SAM" id="MobiDB-lite"/>
    </source>
</evidence>
<keyword evidence="3" id="KW-1185">Reference proteome</keyword>
<evidence type="ECO:0000313" key="2">
    <source>
        <dbReference type="EMBL" id="NIJ02642.1"/>
    </source>
</evidence>
<dbReference type="EMBL" id="JAAOZD010000006">
    <property type="protein sequence ID" value="NIJ02642.1"/>
    <property type="molecule type" value="Genomic_DNA"/>
</dbReference>
<sequence>MDAILVCRLDVSAESLGEMGMKSKLLLSILVAVSLVGMGSIASCAAANDSVEPAKVVEHVDAVPADSGPSTPVTGEKRLPADHPECFNTKKLNDPNDFCYQTIGEWNSTASTDGEVRELVSIEQMKAIGATTAEIQRYYPEYTP</sequence>
<feature type="region of interest" description="Disordered" evidence="1">
    <location>
        <begin position="62"/>
        <end position="82"/>
    </location>
</feature>
<name>A0ABX0TPR5_9MICC</name>
<dbReference type="Proteomes" id="UP000802392">
    <property type="component" value="Unassembled WGS sequence"/>
</dbReference>
<protein>
    <submittedName>
        <fullName evidence="2">Uncharacterized protein</fullName>
    </submittedName>
</protein>
<comment type="caution">
    <text evidence="2">The sequence shown here is derived from an EMBL/GenBank/DDBJ whole genome shotgun (WGS) entry which is preliminary data.</text>
</comment>
<reference evidence="2 3" key="1">
    <citation type="submission" date="2020-03" db="EMBL/GenBank/DDBJ databases">
        <title>Genomic Encyclopedia of Type Strains, Phase III (KMG-III): the genomes of soil and plant-associated and newly described type strains.</title>
        <authorList>
            <person name="Whitman W."/>
        </authorList>
    </citation>
    <scope>NUCLEOTIDE SEQUENCE [LARGE SCALE GENOMIC DNA]</scope>
    <source>
        <strain evidence="2 3">CECT 4207</strain>
    </source>
</reference>
<gene>
    <name evidence="2" type="ORF">FHR86_002986</name>
</gene>
<proteinExistence type="predicted"/>
<organism evidence="2 3">
    <name type="scientific">Paenarthrobacter ilicis</name>
    <dbReference type="NCBI Taxonomy" id="43665"/>
    <lineage>
        <taxon>Bacteria</taxon>
        <taxon>Bacillati</taxon>
        <taxon>Actinomycetota</taxon>
        <taxon>Actinomycetes</taxon>
        <taxon>Micrococcales</taxon>
        <taxon>Micrococcaceae</taxon>
        <taxon>Paenarthrobacter</taxon>
    </lineage>
</organism>
<accession>A0ABX0TPR5</accession>